<dbReference type="OrthoDB" id="3650614at2759"/>
<proteinExistence type="predicted"/>
<gene>
    <name evidence="1" type="ORF">Slin15195_G104550</name>
</gene>
<sequence length="260" mass="29357">MWTHTTIPAAAGAAATEYTRIMVDPGTALGIASLGIQVCEGLFQYYDKWRSYDKDIRDTCKHITELANLFAHLRDSLNKIDHDRKQFDHAREALRPCEESVLELQELLIKLKPYNAPTGPRECAWAQFRRATYPLKASTLAKMREIDEDIRDRLALALQALQIDIAAVSQAQLSTIERNIESVDASLKQVSFQTSAAADGVNALLKTHEQQKLDEISRWLSKDQLDPWSDYKAARDKHNPGTGDWLLASQSYKAWKTGQT</sequence>
<evidence type="ECO:0000313" key="2">
    <source>
        <dbReference type="Proteomes" id="UP001056384"/>
    </source>
</evidence>
<keyword evidence="2" id="KW-1185">Reference proteome</keyword>
<evidence type="ECO:0000313" key="1">
    <source>
        <dbReference type="EMBL" id="USW57136.1"/>
    </source>
</evidence>
<protein>
    <recommendedName>
        <fullName evidence="3">Fungal N-terminal domain-containing protein</fullName>
    </recommendedName>
</protein>
<evidence type="ECO:0008006" key="3">
    <source>
        <dbReference type="Google" id="ProtNLM"/>
    </source>
</evidence>
<dbReference type="EMBL" id="CP099426">
    <property type="protein sequence ID" value="USW57136.1"/>
    <property type="molecule type" value="Genomic_DNA"/>
</dbReference>
<dbReference type="Proteomes" id="UP001056384">
    <property type="component" value="Chromosome 9"/>
</dbReference>
<dbReference type="AlphaFoldDB" id="A0A9Q9EMU5"/>
<reference evidence="1" key="1">
    <citation type="submission" date="2022-06" db="EMBL/GenBank/DDBJ databases">
        <title>Complete genome sequences of two strains of the flax pathogen Septoria linicola.</title>
        <authorList>
            <person name="Lapalu N."/>
            <person name="Simon A."/>
            <person name="Demenou B."/>
            <person name="Paumier D."/>
            <person name="Guillot M.-P."/>
            <person name="Gout L."/>
            <person name="Valade R."/>
        </authorList>
    </citation>
    <scope>NUCLEOTIDE SEQUENCE</scope>
    <source>
        <strain evidence="1">SE15195</strain>
    </source>
</reference>
<organism evidence="1 2">
    <name type="scientific">Septoria linicola</name>
    <dbReference type="NCBI Taxonomy" id="215465"/>
    <lineage>
        <taxon>Eukaryota</taxon>
        <taxon>Fungi</taxon>
        <taxon>Dikarya</taxon>
        <taxon>Ascomycota</taxon>
        <taxon>Pezizomycotina</taxon>
        <taxon>Dothideomycetes</taxon>
        <taxon>Dothideomycetidae</taxon>
        <taxon>Mycosphaerellales</taxon>
        <taxon>Mycosphaerellaceae</taxon>
        <taxon>Septoria</taxon>
    </lineage>
</organism>
<accession>A0A9Q9EMU5</accession>
<name>A0A9Q9EMU5_9PEZI</name>